<feature type="compositionally biased region" description="Basic residues" evidence="1">
    <location>
        <begin position="98"/>
        <end position="110"/>
    </location>
</feature>
<evidence type="ECO:0000313" key="2">
    <source>
        <dbReference type="EMBL" id="CAA9536534.1"/>
    </source>
</evidence>
<feature type="region of interest" description="Disordered" evidence="1">
    <location>
        <begin position="1"/>
        <end position="110"/>
    </location>
</feature>
<protein>
    <submittedName>
        <fullName evidence="2">Uncharacterized protein</fullName>
    </submittedName>
</protein>
<evidence type="ECO:0000256" key="1">
    <source>
        <dbReference type="SAM" id="MobiDB-lite"/>
    </source>
</evidence>
<feature type="compositionally biased region" description="Low complexity" evidence="1">
    <location>
        <begin position="65"/>
        <end position="77"/>
    </location>
</feature>
<reference evidence="2" key="1">
    <citation type="submission" date="2020-02" db="EMBL/GenBank/DDBJ databases">
        <authorList>
            <person name="Meier V. D."/>
        </authorList>
    </citation>
    <scope>NUCLEOTIDE SEQUENCE</scope>
    <source>
        <strain evidence="2">AVDCRST_MAG91</strain>
    </source>
</reference>
<organism evidence="2">
    <name type="scientific">uncultured Sphingomonadaceae bacterium</name>
    <dbReference type="NCBI Taxonomy" id="169976"/>
    <lineage>
        <taxon>Bacteria</taxon>
        <taxon>Pseudomonadati</taxon>
        <taxon>Pseudomonadota</taxon>
        <taxon>Alphaproteobacteria</taxon>
        <taxon>Sphingomonadales</taxon>
        <taxon>Sphingomonadaceae</taxon>
        <taxon>environmental samples</taxon>
    </lineage>
</organism>
<proteinExistence type="predicted"/>
<dbReference type="AlphaFoldDB" id="A0A6J4TZC0"/>
<gene>
    <name evidence="2" type="ORF">AVDCRST_MAG91-3431</name>
</gene>
<feature type="non-terminal residue" evidence="2">
    <location>
        <position position="110"/>
    </location>
</feature>
<sequence>EEQTERRGRVHHLRGPDPDRRAAGGGRAAGEGAPQAVPGLVHRSHGRAPLAGHRRGDGDGRAHRGPAAPGRLRVGHAPGERRRGHHHRPRRAEGGRLRGLRRALGRAREL</sequence>
<accession>A0A6J4TZC0</accession>
<dbReference type="EMBL" id="CADCVX010000595">
    <property type="protein sequence ID" value="CAA9536534.1"/>
    <property type="molecule type" value="Genomic_DNA"/>
</dbReference>
<name>A0A6J4TZC0_9SPHN</name>
<feature type="non-terminal residue" evidence="2">
    <location>
        <position position="1"/>
    </location>
</feature>